<dbReference type="AlphaFoldDB" id="A0A7D5I5P9"/>
<dbReference type="OrthoDB" id="145834at2157"/>
<protein>
    <submittedName>
        <fullName evidence="1">Uncharacterized protein</fullName>
    </submittedName>
</protein>
<evidence type="ECO:0000313" key="2">
    <source>
        <dbReference type="Proteomes" id="UP000509594"/>
    </source>
</evidence>
<dbReference type="EMBL" id="CP058215">
    <property type="protein sequence ID" value="QLC50503.1"/>
    <property type="molecule type" value="Genomic_DNA"/>
</dbReference>
<sequence length="97" mass="11150">MVKKLQIEDLEESKARSEIGEDELEGLYDLIIPPGTPSYIIYDLVEEFELEPLDRKVSVTVVEPTEREVIVLRGSLEEVQAAEKFLKEELEAWINSE</sequence>
<accession>A0A7D5I5P9</accession>
<evidence type="ECO:0000313" key="1">
    <source>
        <dbReference type="EMBL" id="QLC50503.1"/>
    </source>
</evidence>
<name>A0A7D5I5P9_9EURY</name>
<reference evidence="1 2" key="1">
    <citation type="submission" date="2020-06" db="EMBL/GenBank/DDBJ databases">
        <title>Methanolobus halotolerans sp. nov., isolated from a saline lake Tus in Siberia.</title>
        <authorList>
            <person name="Shen Y."/>
            <person name="Chen S.-C."/>
            <person name="Lai M.-C."/>
            <person name="Huang H.-H."/>
            <person name="Chiu H.-H."/>
            <person name="Tang S.-L."/>
            <person name="Rogozin D.Y."/>
            <person name="Degermendzhy A.G."/>
        </authorList>
    </citation>
    <scope>NUCLEOTIDE SEQUENCE [LARGE SCALE GENOMIC DNA]</scope>
    <source>
        <strain evidence="1 2">DSM 21339</strain>
    </source>
</reference>
<proteinExistence type="predicted"/>
<gene>
    <name evidence="1" type="ORF">HWN40_09785</name>
</gene>
<organism evidence="1 2">
    <name type="scientific">Methanolobus zinderi</name>
    <dbReference type="NCBI Taxonomy" id="536044"/>
    <lineage>
        <taxon>Archaea</taxon>
        <taxon>Methanobacteriati</taxon>
        <taxon>Methanobacteriota</taxon>
        <taxon>Stenosarchaea group</taxon>
        <taxon>Methanomicrobia</taxon>
        <taxon>Methanosarcinales</taxon>
        <taxon>Methanosarcinaceae</taxon>
        <taxon>Methanolobus</taxon>
    </lineage>
</organism>
<dbReference type="KEGG" id="mzi:HWN40_09785"/>
<keyword evidence="2" id="KW-1185">Reference proteome</keyword>
<dbReference type="Proteomes" id="UP000509594">
    <property type="component" value="Chromosome"/>
</dbReference>